<keyword evidence="2" id="KW-1133">Transmembrane helix</keyword>
<feature type="transmembrane region" description="Helical" evidence="2">
    <location>
        <begin position="53"/>
        <end position="73"/>
    </location>
</feature>
<feature type="coiled-coil region" evidence="1">
    <location>
        <begin position="118"/>
        <end position="145"/>
    </location>
</feature>
<dbReference type="OrthoDB" id="9913642at2"/>
<keyword evidence="4" id="KW-1185">Reference proteome</keyword>
<dbReference type="RefSeq" id="WP_146503561.1">
    <property type="nucleotide sequence ID" value="NZ_SJPG01000001.1"/>
</dbReference>
<organism evidence="3 4">
    <name type="scientific">Rubinisphaera italica</name>
    <dbReference type="NCBI Taxonomy" id="2527969"/>
    <lineage>
        <taxon>Bacteria</taxon>
        <taxon>Pseudomonadati</taxon>
        <taxon>Planctomycetota</taxon>
        <taxon>Planctomycetia</taxon>
        <taxon>Planctomycetales</taxon>
        <taxon>Planctomycetaceae</taxon>
        <taxon>Rubinisphaera</taxon>
    </lineage>
</organism>
<gene>
    <name evidence="3" type="ORF">Pan54_23320</name>
</gene>
<comment type="caution">
    <text evidence="3">The sequence shown here is derived from an EMBL/GenBank/DDBJ whole genome shotgun (WGS) entry which is preliminary data.</text>
</comment>
<evidence type="ECO:0000313" key="3">
    <source>
        <dbReference type="EMBL" id="TWT61596.1"/>
    </source>
</evidence>
<protein>
    <submittedName>
        <fullName evidence="3">Uncharacterized protein</fullName>
    </submittedName>
</protein>
<dbReference type="Proteomes" id="UP000316095">
    <property type="component" value="Unassembled WGS sequence"/>
</dbReference>
<accession>A0A5C5XET8</accession>
<sequence length="153" mass="17839">MEWYATLAVGFFLIGFGVWFVQRHFIAINKFQLDSELTEKQKSFLVSQQKRRLFTSCLVIVTGILIPASYYAIEPLKNAFLASLLLLTLLILIVVICIFAISDMLSNRYFRQDIDLKRAETELKRRVLESELEKHQQLKADMLKNEIRRNGHS</sequence>
<keyword evidence="1" id="KW-0175">Coiled coil</keyword>
<evidence type="ECO:0000256" key="2">
    <source>
        <dbReference type="SAM" id="Phobius"/>
    </source>
</evidence>
<evidence type="ECO:0000313" key="4">
    <source>
        <dbReference type="Proteomes" id="UP000316095"/>
    </source>
</evidence>
<evidence type="ECO:0000256" key="1">
    <source>
        <dbReference type="SAM" id="Coils"/>
    </source>
</evidence>
<feature type="transmembrane region" description="Helical" evidence="2">
    <location>
        <begin position="6"/>
        <end position="22"/>
    </location>
</feature>
<keyword evidence="2" id="KW-0472">Membrane</keyword>
<proteinExistence type="predicted"/>
<dbReference type="AlphaFoldDB" id="A0A5C5XET8"/>
<reference evidence="3 4" key="1">
    <citation type="submission" date="2019-02" db="EMBL/GenBank/DDBJ databases">
        <title>Deep-cultivation of Planctomycetes and their phenomic and genomic characterization uncovers novel biology.</title>
        <authorList>
            <person name="Wiegand S."/>
            <person name="Jogler M."/>
            <person name="Boedeker C."/>
            <person name="Pinto D."/>
            <person name="Vollmers J."/>
            <person name="Rivas-Marin E."/>
            <person name="Kohn T."/>
            <person name="Peeters S.H."/>
            <person name="Heuer A."/>
            <person name="Rast P."/>
            <person name="Oberbeckmann S."/>
            <person name="Bunk B."/>
            <person name="Jeske O."/>
            <person name="Meyerdierks A."/>
            <person name="Storesund J.E."/>
            <person name="Kallscheuer N."/>
            <person name="Luecker S."/>
            <person name="Lage O.M."/>
            <person name="Pohl T."/>
            <person name="Merkel B.J."/>
            <person name="Hornburger P."/>
            <person name="Mueller R.-W."/>
            <person name="Bruemmer F."/>
            <person name="Labrenz M."/>
            <person name="Spormann A.M."/>
            <person name="Op Den Camp H."/>
            <person name="Overmann J."/>
            <person name="Amann R."/>
            <person name="Jetten M.S.M."/>
            <person name="Mascher T."/>
            <person name="Medema M.H."/>
            <person name="Devos D.P."/>
            <person name="Kaster A.-K."/>
            <person name="Ovreas L."/>
            <person name="Rohde M."/>
            <person name="Galperin M.Y."/>
            <person name="Jogler C."/>
        </authorList>
    </citation>
    <scope>NUCLEOTIDE SEQUENCE [LARGE SCALE GENOMIC DNA]</scope>
    <source>
        <strain evidence="3 4">Pan54</strain>
    </source>
</reference>
<feature type="transmembrane region" description="Helical" evidence="2">
    <location>
        <begin position="79"/>
        <end position="101"/>
    </location>
</feature>
<dbReference type="EMBL" id="SJPG01000001">
    <property type="protein sequence ID" value="TWT61596.1"/>
    <property type="molecule type" value="Genomic_DNA"/>
</dbReference>
<name>A0A5C5XET8_9PLAN</name>
<keyword evidence="2" id="KW-0812">Transmembrane</keyword>